<sequence length="117" mass="13346">MSEVQDIIRLLQSRRFSLTNEKKLQAEIEVELTAFGIEHEREYRLGAGSIIDFLVKDSIGAEIKLKGSKLNIFRQVERYTGFDEIKRLILVTNVPMGMPPLVNGKPVYVVNLAKAWL</sequence>
<dbReference type="Proteomes" id="UP000295507">
    <property type="component" value="Unassembled WGS sequence"/>
</dbReference>
<dbReference type="RefSeq" id="WP_132552845.1">
    <property type="nucleotide sequence ID" value="NZ_SMBK01000013.1"/>
</dbReference>
<organism evidence="1 2">
    <name type="scientific">Rhizobium azibense</name>
    <dbReference type="NCBI Taxonomy" id="1136135"/>
    <lineage>
        <taxon>Bacteria</taxon>
        <taxon>Pseudomonadati</taxon>
        <taxon>Pseudomonadota</taxon>
        <taxon>Alphaproteobacteria</taxon>
        <taxon>Hyphomicrobiales</taxon>
        <taxon>Rhizobiaceae</taxon>
        <taxon>Rhizobium/Agrobacterium group</taxon>
        <taxon>Rhizobium</taxon>
    </lineage>
</organism>
<protein>
    <recommendedName>
        <fullName evidence="3">GxxExxY protein</fullName>
    </recommendedName>
</protein>
<dbReference type="AlphaFoldDB" id="A0A4V2VDU6"/>
<accession>A0A4V2VDU6</accession>
<evidence type="ECO:0000313" key="2">
    <source>
        <dbReference type="Proteomes" id="UP000295507"/>
    </source>
</evidence>
<gene>
    <name evidence="1" type="ORF">EV129_11358</name>
</gene>
<name>A0A4V2VDU6_9HYPH</name>
<reference evidence="1 2" key="1">
    <citation type="submission" date="2019-03" db="EMBL/GenBank/DDBJ databases">
        <title>Genomic Encyclopedia of Type Strains, Phase IV (KMG-V): Genome sequencing to study the core and pangenomes of soil and plant-associated prokaryotes.</title>
        <authorList>
            <person name="Whitman W."/>
        </authorList>
    </citation>
    <scope>NUCLEOTIDE SEQUENCE [LARGE SCALE GENOMIC DNA]</scope>
    <source>
        <strain evidence="1 2">IE4868</strain>
    </source>
</reference>
<dbReference type="EMBL" id="SMBK01000013">
    <property type="protein sequence ID" value="TCU34075.1"/>
    <property type="molecule type" value="Genomic_DNA"/>
</dbReference>
<proteinExistence type="predicted"/>
<comment type="caution">
    <text evidence="1">The sequence shown here is derived from an EMBL/GenBank/DDBJ whole genome shotgun (WGS) entry which is preliminary data.</text>
</comment>
<evidence type="ECO:0000313" key="1">
    <source>
        <dbReference type="EMBL" id="TCU34075.1"/>
    </source>
</evidence>
<evidence type="ECO:0008006" key="3">
    <source>
        <dbReference type="Google" id="ProtNLM"/>
    </source>
</evidence>